<gene>
    <name evidence="1" type="ORF">MP11Mi_35050</name>
</gene>
<dbReference type="InterPro" id="IPR025447">
    <property type="entry name" value="DUF4192"/>
</dbReference>
<name>A0AA97GY31_9ACTN</name>
<proteinExistence type="predicted"/>
<organism evidence="1">
    <name type="scientific">Gordonia sp. MP11Mi</name>
    <dbReference type="NCBI Taxonomy" id="3022769"/>
    <lineage>
        <taxon>Bacteria</taxon>
        <taxon>Bacillati</taxon>
        <taxon>Actinomycetota</taxon>
        <taxon>Actinomycetes</taxon>
        <taxon>Mycobacteriales</taxon>
        <taxon>Gordoniaceae</taxon>
        <taxon>Gordonia</taxon>
    </lineage>
</organism>
<dbReference type="AlphaFoldDB" id="A0AA97GY31"/>
<evidence type="ECO:0008006" key="2">
    <source>
        <dbReference type="Google" id="ProtNLM"/>
    </source>
</evidence>
<dbReference type="Pfam" id="PF13830">
    <property type="entry name" value="DUF4192"/>
    <property type="match status" value="1"/>
</dbReference>
<reference evidence="1" key="1">
    <citation type="submission" date="2023-06" db="EMBL/GenBank/DDBJ databases">
        <title>Gordonia sp. nov. and Pseudochrobactrum sp. nov., two species isolated from the burying beetle Nicrophorus vespilloides.</title>
        <authorList>
            <person name="Poehlein A."/>
            <person name="Guzman J."/>
            <person name="Daniel R."/>
            <person name="Vilcinskas A."/>
        </authorList>
    </citation>
    <scope>NUCLEOTIDE SEQUENCE</scope>
    <source>
        <strain evidence="1">MP11Mi</strain>
    </source>
</reference>
<accession>A0AA97GY31</accession>
<dbReference type="EMBL" id="CP128986">
    <property type="protein sequence ID" value="WOC14383.1"/>
    <property type="molecule type" value="Genomic_DNA"/>
</dbReference>
<protein>
    <recommendedName>
        <fullName evidence="2">DUF4192 domain-containing protein</fullName>
    </recommendedName>
</protein>
<evidence type="ECO:0000313" key="1">
    <source>
        <dbReference type="EMBL" id="WOC14383.1"/>
    </source>
</evidence>
<dbReference type="RefSeq" id="WP_420040128.1">
    <property type="nucleotide sequence ID" value="NZ_CP128986.1"/>
</dbReference>
<sequence length="366" mass="38881">MKITITTRIEGSHAVADPDPLIAAVPALLGFVPERSIVFMCFDDRIQVTATMRHDLEFTRGGRTPAAMRALFARLGDLAASYGSHGVVAVLVDDRYEPSDERFTRAARDVRRAFACAGGLTAAFSIGAVQAGAYWRTAWQSSHSADVFGHDFAPDGVLSDPQASPIALHRAFETGRIVMRSRSEIAALLAPIDHCESPRCAAVSPAALTGPMSADDGPRLARVYDAVLERACGDPSVTCEQLNELAESLVSVHVRDAAIGLSMTVHRDAAEELWMDLTRRLSGTPRAAAATLLGHLHYMEGSGAFASAAFDVAHAADPSYGLANLLDTALMHGMRPQELAGIADLAFDLARALGVPFPPATHRSAG</sequence>